<accession>A0ABS4T247</accession>
<evidence type="ECO:0000256" key="2">
    <source>
        <dbReference type="ARBA" id="ARBA00022517"/>
    </source>
</evidence>
<evidence type="ECO:0000256" key="9">
    <source>
        <dbReference type="HAMAP-Rule" id="MF_00009"/>
    </source>
</evidence>
<keyword evidence="7 9" id="KW-0378">Hydrolase</keyword>
<feature type="region of interest" description="Disordered" evidence="10">
    <location>
        <begin position="1"/>
        <end position="21"/>
    </location>
</feature>
<keyword evidence="8 9" id="KW-0862">Zinc</keyword>
<evidence type="ECO:0000256" key="5">
    <source>
        <dbReference type="ARBA" id="ARBA00022723"/>
    </source>
</evidence>
<evidence type="ECO:0000256" key="3">
    <source>
        <dbReference type="ARBA" id="ARBA00022552"/>
    </source>
</evidence>
<keyword evidence="3 9" id="KW-0698">rRNA processing</keyword>
<dbReference type="EC" id="3.1.-.-" evidence="9"/>
<dbReference type="SUPFAM" id="SSF55486">
    <property type="entry name" value="Metalloproteases ('zincins'), catalytic domain"/>
    <property type="match status" value="1"/>
</dbReference>
<comment type="function">
    <text evidence="9">Single strand-specific metallo-endoribonuclease involved in late-stage 70S ribosome quality control and in maturation of the 3' terminus of the 16S rRNA.</text>
</comment>
<dbReference type="InterPro" id="IPR020549">
    <property type="entry name" value="YbeY_CS"/>
</dbReference>
<dbReference type="Gene3D" id="3.40.390.30">
    <property type="entry name" value="Metalloproteases ('zincins'), catalytic domain"/>
    <property type="match status" value="1"/>
</dbReference>
<keyword evidence="5 9" id="KW-0479">Metal-binding</keyword>
<comment type="cofactor">
    <cofactor evidence="9">
        <name>Zn(2+)</name>
        <dbReference type="ChEBI" id="CHEBI:29105"/>
    </cofactor>
    <text evidence="9">Binds 1 zinc ion.</text>
</comment>
<comment type="caution">
    <text evidence="11">The sequence shown here is derived from an EMBL/GenBank/DDBJ whole genome shotgun (WGS) entry which is preliminary data.</text>
</comment>
<dbReference type="EMBL" id="JAGINX010000001">
    <property type="protein sequence ID" value="MBP2318230.1"/>
    <property type="molecule type" value="Genomic_DNA"/>
</dbReference>
<sequence>MSAPVPTSPSVPTPPGVAVEDTSGSAWVTAEHLGMLGRLTAHLYRRLHLAGEVELSVTLIDDAQMEQLHRDWMDLPDTTDVMSFPMDELVPGTAEEPVDEGVLGDIVLSPEVARRQAEAAGHAPEDELALLCVHGVLHLLGHDHADADQRRVMFSLQKALLEEFLGRPSPAPTEA</sequence>
<evidence type="ECO:0000256" key="6">
    <source>
        <dbReference type="ARBA" id="ARBA00022759"/>
    </source>
</evidence>
<evidence type="ECO:0000256" key="8">
    <source>
        <dbReference type="ARBA" id="ARBA00022833"/>
    </source>
</evidence>
<name>A0ABS4T247_9MICC</name>
<organism evidence="11 12">
    <name type="scientific">Nesterenkonia lacusekhoensis</name>
    <dbReference type="NCBI Taxonomy" id="150832"/>
    <lineage>
        <taxon>Bacteria</taxon>
        <taxon>Bacillati</taxon>
        <taxon>Actinomycetota</taxon>
        <taxon>Actinomycetes</taxon>
        <taxon>Micrococcales</taxon>
        <taxon>Micrococcaceae</taxon>
        <taxon>Nesterenkonia</taxon>
    </lineage>
</organism>
<evidence type="ECO:0000256" key="7">
    <source>
        <dbReference type="ARBA" id="ARBA00022801"/>
    </source>
</evidence>
<evidence type="ECO:0000256" key="10">
    <source>
        <dbReference type="SAM" id="MobiDB-lite"/>
    </source>
</evidence>
<dbReference type="Pfam" id="PF02130">
    <property type="entry name" value="YbeY"/>
    <property type="match status" value="1"/>
</dbReference>
<keyword evidence="4 9" id="KW-0540">Nuclease</keyword>
<feature type="binding site" evidence="9">
    <location>
        <position position="134"/>
    </location>
    <ligand>
        <name>Zn(2+)</name>
        <dbReference type="ChEBI" id="CHEBI:29105"/>
        <note>catalytic</note>
    </ligand>
</feature>
<evidence type="ECO:0000313" key="11">
    <source>
        <dbReference type="EMBL" id="MBP2318230.1"/>
    </source>
</evidence>
<keyword evidence="9" id="KW-0963">Cytoplasm</keyword>
<dbReference type="Proteomes" id="UP001519331">
    <property type="component" value="Unassembled WGS sequence"/>
</dbReference>
<gene>
    <name evidence="9" type="primary">ybeY</name>
    <name evidence="11" type="ORF">JOF45_001249</name>
</gene>
<dbReference type="InterPro" id="IPR023091">
    <property type="entry name" value="MetalPrtase_cat_dom_sf_prd"/>
</dbReference>
<feature type="binding site" evidence="9">
    <location>
        <position position="138"/>
    </location>
    <ligand>
        <name>Zn(2+)</name>
        <dbReference type="ChEBI" id="CHEBI:29105"/>
        <note>catalytic</note>
    </ligand>
</feature>
<keyword evidence="12" id="KW-1185">Reference proteome</keyword>
<proteinExistence type="inferred from homology"/>
<feature type="binding site" evidence="9">
    <location>
        <position position="144"/>
    </location>
    <ligand>
        <name>Zn(2+)</name>
        <dbReference type="ChEBI" id="CHEBI:29105"/>
        <note>catalytic</note>
    </ligand>
</feature>
<feature type="compositionally biased region" description="Pro residues" evidence="10">
    <location>
        <begin position="1"/>
        <end position="15"/>
    </location>
</feature>
<comment type="similarity">
    <text evidence="1 9">Belongs to the endoribonuclease YbeY family.</text>
</comment>
<reference evidence="11 12" key="1">
    <citation type="submission" date="2021-03" db="EMBL/GenBank/DDBJ databases">
        <title>Sequencing the genomes of 1000 actinobacteria strains.</title>
        <authorList>
            <person name="Klenk H.-P."/>
        </authorList>
    </citation>
    <scope>NUCLEOTIDE SEQUENCE [LARGE SCALE GENOMIC DNA]</scope>
    <source>
        <strain evidence="11 12">DSM 12544</strain>
    </source>
</reference>
<evidence type="ECO:0000313" key="12">
    <source>
        <dbReference type="Proteomes" id="UP001519331"/>
    </source>
</evidence>
<evidence type="ECO:0000256" key="1">
    <source>
        <dbReference type="ARBA" id="ARBA00010875"/>
    </source>
</evidence>
<dbReference type="PANTHER" id="PTHR46986">
    <property type="entry name" value="ENDORIBONUCLEASE YBEY, CHLOROPLASTIC"/>
    <property type="match status" value="1"/>
</dbReference>
<protein>
    <recommendedName>
        <fullName evidence="9">Endoribonuclease YbeY</fullName>
        <ecNumber evidence="9">3.1.-.-</ecNumber>
    </recommendedName>
</protein>
<keyword evidence="6 9" id="KW-0255">Endonuclease</keyword>
<dbReference type="InterPro" id="IPR002036">
    <property type="entry name" value="YbeY"/>
</dbReference>
<comment type="subcellular location">
    <subcellularLocation>
        <location evidence="9">Cytoplasm</location>
    </subcellularLocation>
</comment>
<dbReference type="PANTHER" id="PTHR46986:SF1">
    <property type="entry name" value="ENDORIBONUCLEASE YBEY, CHLOROPLASTIC"/>
    <property type="match status" value="1"/>
</dbReference>
<dbReference type="PROSITE" id="PS01306">
    <property type="entry name" value="UPF0054"/>
    <property type="match status" value="1"/>
</dbReference>
<dbReference type="NCBIfam" id="TIGR00043">
    <property type="entry name" value="rRNA maturation RNase YbeY"/>
    <property type="match status" value="1"/>
</dbReference>
<evidence type="ECO:0000256" key="4">
    <source>
        <dbReference type="ARBA" id="ARBA00022722"/>
    </source>
</evidence>
<dbReference type="HAMAP" id="MF_00009">
    <property type="entry name" value="Endoribonucl_YbeY"/>
    <property type="match status" value="1"/>
</dbReference>
<keyword evidence="2 9" id="KW-0690">Ribosome biogenesis</keyword>